<dbReference type="AlphaFoldDB" id="A0A077MGQ1"/>
<reference evidence="2 3" key="1">
    <citation type="journal article" date="2013" name="ISME J.">
        <title>A metabolic model for members of the genus Tetrasphaera involved in enhanced biological phosphorus removal.</title>
        <authorList>
            <person name="Kristiansen R."/>
            <person name="Nguyen H.T.T."/>
            <person name="Saunders A.M."/>
            <person name="Nielsen J.L."/>
            <person name="Wimmer R."/>
            <person name="Le V.Q."/>
            <person name="McIlroy S.J."/>
            <person name="Petrovski S."/>
            <person name="Seviour R.J."/>
            <person name="Calteau A."/>
            <person name="Nielsen K.L."/>
            <person name="Nielsen P.H."/>
        </authorList>
    </citation>
    <scope>NUCLEOTIDE SEQUENCE [LARGE SCALE GENOMIC DNA]</scope>
    <source>
        <strain evidence="2 3">Ben 74</strain>
    </source>
</reference>
<sequence>MTAQQPRRPDVVLASAKHFRAANDAPAGSFAGLEASACIGHDPELWFPITPDGLAEPVAICQTCPRIVDCLNGGIAMQAVGVWGGRYLKNGKPFDMRPVGRPANQPPAA</sequence>
<dbReference type="PROSITE" id="PS51674">
    <property type="entry name" value="4FE4S_WBL"/>
    <property type="match status" value="1"/>
</dbReference>
<protein>
    <recommendedName>
        <fullName evidence="1">4Fe-4S Wbl-type domain-containing protein</fullName>
    </recommendedName>
</protein>
<dbReference type="Proteomes" id="UP000035720">
    <property type="component" value="Unassembled WGS sequence"/>
</dbReference>
<dbReference type="EMBL" id="CAJC01000194">
    <property type="protein sequence ID" value="CCI54667.1"/>
    <property type="molecule type" value="Genomic_DNA"/>
</dbReference>
<evidence type="ECO:0000313" key="3">
    <source>
        <dbReference type="Proteomes" id="UP000035720"/>
    </source>
</evidence>
<evidence type="ECO:0000259" key="1">
    <source>
        <dbReference type="PROSITE" id="PS51674"/>
    </source>
</evidence>
<comment type="caution">
    <text evidence="2">The sequence shown here is derived from an EMBL/GenBank/DDBJ whole genome shotgun (WGS) entry which is preliminary data.</text>
</comment>
<dbReference type="STRING" id="1193518.BN13_80036"/>
<gene>
    <name evidence="2" type="ORF">BN13_80036</name>
</gene>
<feature type="domain" description="4Fe-4S Wbl-type" evidence="1">
    <location>
        <begin position="37"/>
        <end position="93"/>
    </location>
</feature>
<accession>A0A077MGQ1</accession>
<proteinExistence type="predicted"/>
<keyword evidence="3" id="KW-1185">Reference proteome</keyword>
<evidence type="ECO:0000313" key="2">
    <source>
        <dbReference type="EMBL" id="CCI54667.1"/>
    </source>
</evidence>
<dbReference type="Pfam" id="PF02467">
    <property type="entry name" value="Whib"/>
    <property type="match status" value="1"/>
</dbReference>
<dbReference type="InterPro" id="IPR034768">
    <property type="entry name" value="4FE4S_WBL"/>
</dbReference>
<organism evidence="2 3">
    <name type="scientific">Nostocoides jenkinsii Ben 74</name>
    <dbReference type="NCBI Taxonomy" id="1193518"/>
    <lineage>
        <taxon>Bacteria</taxon>
        <taxon>Bacillati</taxon>
        <taxon>Actinomycetota</taxon>
        <taxon>Actinomycetes</taxon>
        <taxon>Micrococcales</taxon>
        <taxon>Intrasporangiaceae</taxon>
        <taxon>Nostocoides</taxon>
    </lineage>
</organism>
<name>A0A077MGQ1_9MICO</name>